<keyword evidence="4" id="KW-0255">Endonuclease</keyword>
<dbReference type="PANTHER" id="PTHR23240:SF8">
    <property type="entry name" value="PROTEIN ARTEMIS"/>
    <property type="match status" value="1"/>
</dbReference>
<evidence type="ECO:0000256" key="11">
    <source>
        <dbReference type="ARBA" id="ARBA00039759"/>
    </source>
</evidence>
<evidence type="ECO:0000256" key="8">
    <source>
        <dbReference type="ARBA" id="ARBA00023172"/>
    </source>
</evidence>
<name>A0A078B5N6_STYLE</name>
<dbReference type="Gene3D" id="3.60.15.10">
    <property type="entry name" value="Ribonuclease Z/Hydroxyacylglutathione hydrolase-like"/>
    <property type="match status" value="1"/>
</dbReference>
<comment type="subcellular location">
    <subcellularLocation>
        <location evidence="1">Nucleus</location>
    </subcellularLocation>
</comment>
<evidence type="ECO:0000313" key="15">
    <source>
        <dbReference type="Proteomes" id="UP000039865"/>
    </source>
</evidence>
<evidence type="ECO:0000256" key="9">
    <source>
        <dbReference type="ARBA" id="ARBA00023204"/>
    </source>
</evidence>
<dbReference type="FunCoup" id="A0A078B5N6">
    <property type="interactions" value="1"/>
</dbReference>
<organism evidence="14 15">
    <name type="scientific">Stylonychia lemnae</name>
    <name type="common">Ciliate</name>
    <dbReference type="NCBI Taxonomy" id="5949"/>
    <lineage>
        <taxon>Eukaryota</taxon>
        <taxon>Sar</taxon>
        <taxon>Alveolata</taxon>
        <taxon>Ciliophora</taxon>
        <taxon>Intramacronucleata</taxon>
        <taxon>Spirotrichea</taxon>
        <taxon>Stichotrichia</taxon>
        <taxon>Sporadotrichida</taxon>
        <taxon>Oxytrichidae</taxon>
        <taxon>Stylonychinae</taxon>
        <taxon>Stylonychia</taxon>
    </lineage>
</organism>
<keyword evidence="3" id="KW-0540">Nuclease</keyword>
<evidence type="ECO:0000313" key="14">
    <source>
        <dbReference type="EMBL" id="CDW89835.1"/>
    </source>
</evidence>
<dbReference type="Pfam" id="PF07522">
    <property type="entry name" value="DRMBL"/>
    <property type="match status" value="1"/>
</dbReference>
<dbReference type="EMBL" id="CCKQ01017916">
    <property type="protein sequence ID" value="CDW89835.1"/>
    <property type="molecule type" value="Genomic_DNA"/>
</dbReference>
<keyword evidence="9" id="KW-0234">DNA repair</keyword>
<keyword evidence="5" id="KW-0227">DNA damage</keyword>
<evidence type="ECO:0000256" key="6">
    <source>
        <dbReference type="ARBA" id="ARBA00022801"/>
    </source>
</evidence>
<evidence type="ECO:0000256" key="2">
    <source>
        <dbReference type="ARBA" id="ARBA00010304"/>
    </source>
</evidence>
<keyword evidence="6" id="KW-0378">Hydrolase</keyword>
<dbReference type="GO" id="GO:0006310">
    <property type="term" value="P:DNA recombination"/>
    <property type="evidence" value="ECO:0007669"/>
    <property type="project" value="UniProtKB-KW"/>
</dbReference>
<protein>
    <recommendedName>
        <fullName evidence="11">Protein artemis</fullName>
    </recommendedName>
    <alternativeName>
        <fullName evidence="12">DNA cross-link repair 1C protein</fullName>
    </alternativeName>
</protein>
<dbReference type="Proteomes" id="UP000039865">
    <property type="component" value="Unassembled WGS sequence"/>
</dbReference>
<sequence>MFTYANNGVIDPYKDIKVDNFYANRKDQFTFFLSHMHEDHLRGLSRRSDYGGYAGPDEDWHWGQIYTSAKSKALLLLRFPHLAQYTKALELYKPYTIKGMVVTLYEANHCPGAVMFLFKGVKGSILHTGDFRFRPQMLDQLKGEQVDYMYLDNTFATTDEDFPNQEEAFDMLNQVIEVQRKKDQNLKFHLFCYTLGKEEVFHNLASTFDTKIMMLKDRVTKLNAIGMGSQKFVTREDFAKDKTGNCFISVKTMKDLPKKEECEKKKNVMFICLTGWRDQYNVNHPRFFKIPYSSHSSYKELDQFVKFIKPGKLVFTVHEHGPRMAQARKNFQKKLLSYTNEGKDVDYQPIVEIETRIKSNKESPQSISIIETTTKKRKFKEIDDTSLVSEIEVKSIESKQSLKDLELGYTLKKRKINTETIAEVNGGIKGFFKVNKVLTSGWIEVKNTSVDDISAADESKDSINNHQNTPDYVLKDQFKSKQDITQWNDNQLRLGD</sequence>
<keyword evidence="15" id="KW-1185">Reference proteome</keyword>
<dbReference type="InParanoid" id="A0A078B5N6"/>
<comment type="similarity">
    <text evidence="2">Belongs to the DNA repair metallo-beta-lactamase (DRMBL) family.</text>
</comment>
<feature type="domain" description="DNA repair metallo-beta-lactamase" evidence="13">
    <location>
        <begin position="263"/>
        <end position="319"/>
    </location>
</feature>
<evidence type="ECO:0000256" key="10">
    <source>
        <dbReference type="ARBA" id="ARBA00023242"/>
    </source>
</evidence>
<dbReference type="GO" id="GO:0036297">
    <property type="term" value="P:interstrand cross-link repair"/>
    <property type="evidence" value="ECO:0007669"/>
    <property type="project" value="TreeGrafter"/>
</dbReference>
<dbReference type="GO" id="GO:0003684">
    <property type="term" value="F:damaged DNA binding"/>
    <property type="evidence" value="ECO:0007669"/>
    <property type="project" value="TreeGrafter"/>
</dbReference>
<evidence type="ECO:0000256" key="12">
    <source>
        <dbReference type="ARBA" id="ARBA00042677"/>
    </source>
</evidence>
<evidence type="ECO:0000256" key="1">
    <source>
        <dbReference type="ARBA" id="ARBA00004123"/>
    </source>
</evidence>
<dbReference type="InterPro" id="IPR036866">
    <property type="entry name" value="RibonucZ/Hydroxyglut_hydro"/>
</dbReference>
<keyword evidence="7 14" id="KW-0269">Exonuclease</keyword>
<dbReference type="SUPFAM" id="SSF56281">
    <property type="entry name" value="Metallo-hydrolase/oxidoreductase"/>
    <property type="match status" value="1"/>
</dbReference>
<dbReference type="PANTHER" id="PTHR23240">
    <property type="entry name" value="DNA CROSS-LINK REPAIR PROTEIN PSO2/SNM1-RELATED"/>
    <property type="match status" value="1"/>
</dbReference>
<accession>A0A078B5N6</accession>
<dbReference type="GO" id="GO:0005634">
    <property type="term" value="C:nucleus"/>
    <property type="evidence" value="ECO:0007669"/>
    <property type="project" value="UniProtKB-SubCell"/>
</dbReference>
<evidence type="ECO:0000259" key="13">
    <source>
        <dbReference type="Pfam" id="PF07522"/>
    </source>
</evidence>
<dbReference type="Gene3D" id="3.40.50.12650">
    <property type="match status" value="1"/>
</dbReference>
<reference evidence="14 15" key="1">
    <citation type="submission" date="2014-06" db="EMBL/GenBank/DDBJ databases">
        <authorList>
            <person name="Swart Estienne"/>
        </authorList>
    </citation>
    <scope>NUCLEOTIDE SEQUENCE [LARGE SCALE GENOMIC DNA]</scope>
    <source>
        <strain evidence="14 15">130c</strain>
    </source>
</reference>
<evidence type="ECO:0000256" key="4">
    <source>
        <dbReference type="ARBA" id="ARBA00022759"/>
    </source>
</evidence>
<keyword evidence="10" id="KW-0539">Nucleus</keyword>
<keyword evidence="8" id="KW-0233">DNA recombination</keyword>
<evidence type="ECO:0000256" key="5">
    <source>
        <dbReference type="ARBA" id="ARBA00022763"/>
    </source>
</evidence>
<evidence type="ECO:0000256" key="7">
    <source>
        <dbReference type="ARBA" id="ARBA00022839"/>
    </source>
</evidence>
<dbReference type="GO" id="GO:0004519">
    <property type="term" value="F:endonuclease activity"/>
    <property type="evidence" value="ECO:0007669"/>
    <property type="project" value="UniProtKB-KW"/>
</dbReference>
<dbReference type="OrthoDB" id="262529at2759"/>
<proteinExistence type="inferred from homology"/>
<dbReference type="InterPro" id="IPR011084">
    <property type="entry name" value="DRMBL"/>
</dbReference>
<dbReference type="GO" id="GO:0035312">
    <property type="term" value="F:5'-3' DNA exonuclease activity"/>
    <property type="evidence" value="ECO:0007669"/>
    <property type="project" value="TreeGrafter"/>
</dbReference>
<evidence type="ECO:0000256" key="3">
    <source>
        <dbReference type="ARBA" id="ARBA00022722"/>
    </source>
</evidence>
<dbReference type="AlphaFoldDB" id="A0A078B5N6"/>
<gene>
    <name evidence="14" type="primary">Contig13249.g14133</name>
    <name evidence="14" type="ORF">STYLEM_18974</name>
</gene>
<dbReference type="GO" id="GO:0006303">
    <property type="term" value="P:double-strand break repair via nonhomologous end joining"/>
    <property type="evidence" value="ECO:0007669"/>
    <property type="project" value="TreeGrafter"/>
</dbReference>